<protein>
    <submittedName>
        <fullName evidence="1">Uncharacterized protein</fullName>
    </submittedName>
</protein>
<dbReference type="Proteomes" id="UP000199356">
    <property type="component" value="Unassembled WGS sequence"/>
</dbReference>
<name>A0A1I5VS09_9RHOB</name>
<evidence type="ECO:0000313" key="2">
    <source>
        <dbReference type="Proteomes" id="UP000199356"/>
    </source>
</evidence>
<evidence type="ECO:0000313" key="1">
    <source>
        <dbReference type="EMBL" id="SFQ10252.1"/>
    </source>
</evidence>
<accession>A0A1I5VS09</accession>
<keyword evidence="2" id="KW-1185">Reference proteome</keyword>
<sequence length="50" mass="5512">MCGEKRCYLCDSVLKAWDGKIGYTFSLLWNEAFDLDGALPDQNVAKASAP</sequence>
<reference evidence="1 2" key="1">
    <citation type="submission" date="2016-10" db="EMBL/GenBank/DDBJ databases">
        <authorList>
            <person name="de Groot N.N."/>
        </authorList>
    </citation>
    <scope>NUCLEOTIDE SEQUENCE [LARGE SCALE GENOMIC DNA]</scope>
    <source>
        <strain evidence="1 2">DSM 19547</strain>
    </source>
</reference>
<gene>
    <name evidence="1" type="ORF">SAMN04488047_1354</name>
</gene>
<organism evidence="1 2">
    <name type="scientific">Tranquillimonas alkanivorans</name>
    <dbReference type="NCBI Taxonomy" id="441119"/>
    <lineage>
        <taxon>Bacteria</taxon>
        <taxon>Pseudomonadati</taxon>
        <taxon>Pseudomonadota</taxon>
        <taxon>Alphaproteobacteria</taxon>
        <taxon>Rhodobacterales</taxon>
        <taxon>Roseobacteraceae</taxon>
        <taxon>Tranquillimonas</taxon>
    </lineage>
</organism>
<dbReference type="AlphaFoldDB" id="A0A1I5VS09"/>
<dbReference type="EMBL" id="FOXA01000035">
    <property type="protein sequence ID" value="SFQ10252.1"/>
    <property type="molecule type" value="Genomic_DNA"/>
</dbReference>
<proteinExistence type="predicted"/>